<name>A0A3W2NUQ0_SALER</name>
<dbReference type="EMBL" id="AAGPWX010000056">
    <property type="protein sequence ID" value="EBQ7137088.1"/>
    <property type="molecule type" value="Genomic_DNA"/>
</dbReference>
<evidence type="ECO:0000313" key="2">
    <source>
        <dbReference type="EMBL" id="EBQ7137088.1"/>
    </source>
</evidence>
<evidence type="ECO:0000256" key="1">
    <source>
        <dbReference type="SAM" id="MobiDB-lite"/>
    </source>
</evidence>
<sequence length="81" mass="8840">MMGNKDYADGYFSIDAERGELLHGGIAVGRVILVNGQIYTELDDTSSNAPVVSGPFGTREEALDDLWDNRDDANQGSEIFE</sequence>
<accession>A0A3W2NUQ0</accession>
<reference evidence="2" key="1">
    <citation type="submission" date="2018-07" db="EMBL/GenBank/DDBJ databases">
        <authorList>
            <consortium name="GenomeTrakr network: Whole genome sequencing for foodborne pathogen traceback"/>
        </authorList>
    </citation>
    <scope>NUCLEOTIDE SEQUENCE [LARGE SCALE GENOMIC DNA]</scope>
    <source>
        <strain evidence="2">CFSAN036024</strain>
    </source>
</reference>
<protein>
    <submittedName>
        <fullName evidence="2">Uncharacterized protein</fullName>
    </submittedName>
</protein>
<dbReference type="AlphaFoldDB" id="A0A3W2NUQ0"/>
<organism evidence="2">
    <name type="scientific">Salmonella enterica</name>
    <name type="common">Salmonella choleraesuis</name>
    <dbReference type="NCBI Taxonomy" id="28901"/>
    <lineage>
        <taxon>Bacteria</taxon>
        <taxon>Pseudomonadati</taxon>
        <taxon>Pseudomonadota</taxon>
        <taxon>Gammaproteobacteria</taxon>
        <taxon>Enterobacterales</taxon>
        <taxon>Enterobacteriaceae</taxon>
        <taxon>Salmonella</taxon>
    </lineage>
</organism>
<proteinExistence type="predicted"/>
<feature type="region of interest" description="Disordered" evidence="1">
    <location>
        <begin position="62"/>
        <end position="81"/>
    </location>
</feature>
<comment type="caution">
    <text evidence="2">The sequence shown here is derived from an EMBL/GenBank/DDBJ whole genome shotgun (WGS) entry which is preliminary data.</text>
</comment>
<gene>
    <name evidence="2" type="ORF">AIY46_24630</name>
</gene>
<dbReference type="Proteomes" id="UP000839918">
    <property type="component" value="Unassembled WGS sequence"/>
</dbReference>